<dbReference type="InterPro" id="IPR045357">
    <property type="entry name" value="Aminopeptidase_N-like_N"/>
</dbReference>
<dbReference type="InterPro" id="IPR027268">
    <property type="entry name" value="Peptidase_M4/M1_CTD_sf"/>
</dbReference>
<dbReference type="InterPro" id="IPR042097">
    <property type="entry name" value="Aminopeptidase_N-like_N_sf"/>
</dbReference>
<proteinExistence type="predicted"/>
<organism evidence="4 5">
    <name type="scientific">Necator americanus</name>
    <name type="common">Human hookworm</name>
    <dbReference type="NCBI Taxonomy" id="51031"/>
    <lineage>
        <taxon>Eukaryota</taxon>
        <taxon>Metazoa</taxon>
        <taxon>Ecdysozoa</taxon>
        <taxon>Nematoda</taxon>
        <taxon>Chromadorea</taxon>
        <taxon>Rhabditida</taxon>
        <taxon>Rhabditina</taxon>
        <taxon>Rhabditomorpha</taxon>
        <taxon>Strongyloidea</taxon>
        <taxon>Ancylostomatidae</taxon>
        <taxon>Bunostominae</taxon>
        <taxon>Necator</taxon>
    </lineage>
</organism>
<dbReference type="SUPFAM" id="SSF63737">
    <property type="entry name" value="Leukotriene A4 hydrolase N-terminal domain"/>
    <property type="match status" value="1"/>
</dbReference>
<dbReference type="InterPro" id="IPR050344">
    <property type="entry name" value="Peptidase_M1_aminopeptidases"/>
</dbReference>
<keyword evidence="5" id="KW-1185">Reference proteome</keyword>
<comment type="caution">
    <text evidence="4">The sequence shown here is derived from an EMBL/GenBank/DDBJ whole genome shotgun (WGS) entry which is preliminary data.</text>
</comment>
<feature type="transmembrane region" description="Helical" evidence="2">
    <location>
        <begin position="12"/>
        <end position="36"/>
    </location>
</feature>
<dbReference type="Pfam" id="PF17900">
    <property type="entry name" value="Peptidase_M1_N"/>
    <property type="match status" value="1"/>
</dbReference>
<feature type="compositionally biased region" description="Polar residues" evidence="1">
    <location>
        <begin position="88"/>
        <end position="100"/>
    </location>
</feature>
<name>A0ABR1D7F3_NECAM</name>
<evidence type="ECO:0000256" key="2">
    <source>
        <dbReference type="SAM" id="Phobius"/>
    </source>
</evidence>
<feature type="region of interest" description="Disordered" evidence="1">
    <location>
        <begin position="85"/>
        <end position="115"/>
    </location>
</feature>
<keyword evidence="2" id="KW-1133">Transmembrane helix</keyword>
<dbReference type="PANTHER" id="PTHR11533:SF294">
    <property type="entry name" value="THYROTROPIN-RELEASING HORMONE-DEGRADING ECTOENZYME"/>
    <property type="match status" value="1"/>
</dbReference>
<dbReference type="EMBL" id="JAVFWL010000003">
    <property type="protein sequence ID" value="KAK6746437.1"/>
    <property type="molecule type" value="Genomic_DNA"/>
</dbReference>
<dbReference type="Gene3D" id="1.10.390.10">
    <property type="entry name" value="Neutral Protease Domain 2"/>
    <property type="match status" value="1"/>
</dbReference>
<evidence type="ECO:0000259" key="3">
    <source>
        <dbReference type="Pfam" id="PF17900"/>
    </source>
</evidence>
<evidence type="ECO:0000256" key="1">
    <source>
        <dbReference type="SAM" id="MobiDB-lite"/>
    </source>
</evidence>
<accession>A0ABR1D7F3</accession>
<feature type="domain" description="Aminopeptidase N-like N-terminal" evidence="3">
    <location>
        <begin position="207"/>
        <end position="387"/>
    </location>
</feature>
<dbReference type="SUPFAM" id="SSF55486">
    <property type="entry name" value="Metalloproteases ('zincins'), catalytic domain"/>
    <property type="match status" value="1"/>
</dbReference>
<feature type="compositionally biased region" description="Low complexity" evidence="1">
    <location>
        <begin position="101"/>
        <end position="115"/>
    </location>
</feature>
<dbReference type="Gene3D" id="2.60.40.1730">
    <property type="entry name" value="tricorn interacting facor f3 domain"/>
    <property type="match status" value="1"/>
</dbReference>
<keyword evidence="2" id="KW-0472">Membrane</keyword>
<keyword evidence="2" id="KW-0812">Transmembrane</keyword>
<protein>
    <recommendedName>
        <fullName evidence="3">Aminopeptidase N-like N-terminal domain-containing protein</fullName>
    </recommendedName>
</protein>
<sequence length="813" mass="89461">MSDSVKKPKSSLLMYLLIVVSVLVLLCAATILYLVAGSRTLDVQPTNATSSPLFLAPEATPTSNLKNSITSSSVKVSTTKSLPRSKIAATTTPATLSAGMSPTAKKTTTDAPATTVTSTSSSTTATAFTTTSLFEFTTIASTTTEEAEVNSDEPPITEKTIQEVTSQPQTDPNAELVDKCSLVVAQSVTCPKTRDDVITLPLSAFSPLHYSLNLSIQSVVPTTFEGDVQIFAKANVGGKQVSLNVNNQLRHIDDIHVVNCDSGETLCVAKTVFDQHEQLLSLILFDTVEAGTNLRIDVLKFTSVDNRDITYSQIAPRWNRNAPTMVGSLLTYGSAKKIFPVMEVPAQKTSFDLCIRFTPTGHVRSNAATKTVVDGQTCFEKTFPLSTHQIAFSAFEKAETLIYNRTALDGVYIPAVEIVFSLNRNFKREKHEWIYNEATKVISLMTQWTSFPYPLGALKIFSAPIRASSHSALGLITLQDRLIEHPSYTLAHVSVIQSVIQQWLSGIVSMSSIDESCFVESLTTYLEWKVNEQLEIVNKTRAAEIETIRPKDLTAEGRDDTRVLRSLETMQSCPERFVSIFYTLDETFGQDTVINMLRLIFLKFAYSSTSISDWQQAVVEATGNHYAGQMLSEWFSRKTRPILHLHVMAQALQFEQMTDELWTVPVEVAGSSGVQLVAVTDKSVVIPYSSHDYVIADPRRKSTAMIVHDVDSYVRMIRCWDDSRCPASQSGLRGIVRDLAAVLLTNKLPAPQISDIPKWKAVFKFAQIHRIFDGNAACCAEYAISRTADIACTWVIRDTCQKISLINAVAAGA</sequence>
<dbReference type="PANTHER" id="PTHR11533">
    <property type="entry name" value="PROTEASE M1 ZINC METALLOPROTEASE"/>
    <property type="match status" value="1"/>
</dbReference>
<gene>
    <name evidence="4" type="primary">Necator_chrIII.g13268</name>
    <name evidence="4" type="ORF">RB195_012501</name>
</gene>
<reference evidence="4 5" key="1">
    <citation type="submission" date="2023-08" db="EMBL/GenBank/DDBJ databases">
        <title>A Necator americanus chromosomal reference genome.</title>
        <authorList>
            <person name="Ilik V."/>
            <person name="Petrzelkova K.J."/>
            <person name="Pardy F."/>
            <person name="Fuh T."/>
            <person name="Niatou-Singa F.S."/>
            <person name="Gouil Q."/>
            <person name="Baker L."/>
            <person name="Ritchie M.E."/>
            <person name="Jex A.R."/>
            <person name="Gazzola D."/>
            <person name="Li H."/>
            <person name="Toshio Fujiwara R."/>
            <person name="Zhan B."/>
            <person name="Aroian R.V."/>
            <person name="Pafco B."/>
            <person name="Schwarz E.M."/>
        </authorList>
    </citation>
    <scope>NUCLEOTIDE SEQUENCE [LARGE SCALE GENOMIC DNA]</scope>
    <source>
        <strain evidence="4 5">Aroian</strain>
        <tissue evidence="4">Whole animal</tissue>
    </source>
</reference>
<dbReference type="Proteomes" id="UP001303046">
    <property type="component" value="Unassembled WGS sequence"/>
</dbReference>
<evidence type="ECO:0000313" key="4">
    <source>
        <dbReference type="EMBL" id="KAK6746437.1"/>
    </source>
</evidence>
<evidence type="ECO:0000313" key="5">
    <source>
        <dbReference type="Proteomes" id="UP001303046"/>
    </source>
</evidence>